<feature type="chain" id="PRO_5024318106" description="Ig-like domain-containing protein" evidence="4">
    <location>
        <begin position="26"/>
        <end position="229"/>
    </location>
</feature>
<keyword evidence="1 4" id="KW-0732">Signal</keyword>
<dbReference type="GO" id="GO:0002764">
    <property type="term" value="P:immune response-regulating signaling pathway"/>
    <property type="evidence" value="ECO:0007669"/>
    <property type="project" value="TreeGrafter"/>
</dbReference>
<name>A0A5N3USQ6_MUNRE</name>
<reference evidence="6 7" key="1">
    <citation type="submission" date="2019-06" db="EMBL/GenBank/DDBJ databases">
        <title>Discovery of a novel chromosome fission-fusion reversal in muntjac.</title>
        <authorList>
            <person name="Mudd A.B."/>
            <person name="Bredeson J.V."/>
            <person name="Baum R."/>
            <person name="Hockemeyer D."/>
            <person name="Rokhsar D.S."/>
        </authorList>
    </citation>
    <scope>NUCLEOTIDE SEQUENCE [LARGE SCALE GENOMIC DNA]</scope>
    <source>
        <strain evidence="6">UCam_UCB_Mr</strain>
        <tissue evidence="6">Fibroblast cell line</tissue>
    </source>
</reference>
<dbReference type="InterPro" id="IPR013783">
    <property type="entry name" value="Ig-like_fold"/>
</dbReference>
<dbReference type="PANTHER" id="PTHR11738:SF186">
    <property type="entry name" value="OSTEOCLAST-ASSOCIATED IMMUNOGLOBULIN-LIKE RECEPTOR"/>
    <property type="match status" value="1"/>
</dbReference>
<evidence type="ECO:0000256" key="2">
    <source>
        <dbReference type="ARBA" id="ARBA00023157"/>
    </source>
</evidence>
<comment type="caution">
    <text evidence="6">The sequence shown here is derived from an EMBL/GenBank/DDBJ whole genome shotgun (WGS) entry which is preliminary data.</text>
</comment>
<dbReference type="FunFam" id="2.60.40.10:FF:000049">
    <property type="entry name" value="Leukocyte immunoglobulin-like receptor subfamily B member 1"/>
    <property type="match status" value="1"/>
</dbReference>
<dbReference type="Proteomes" id="UP000326062">
    <property type="component" value="Unassembled WGS sequence"/>
</dbReference>
<keyword evidence="2" id="KW-1015">Disulfide bond</keyword>
<evidence type="ECO:0000313" key="7">
    <source>
        <dbReference type="Proteomes" id="UP000326062"/>
    </source>
</evidence>
<evidence type="ECO:0000313" key="6">
    <source>
        <dbReference type="EMBL" id="KAB0339800.1"/>
    </source>
</evidence>
<keyword evidence="7" id="KW-1185">Reference proteome</keyword>
<gene>
    <name evidence="6" type="ORF">FD755_024856</name>
</gene>
<evidence type="ECO:0000256" key="4">
    <source>
        <dbReference type="SAM" id="SignalP"/>
    </source>
</evidence>
<dbReference type="PROSITE" id="PS50835">
    <property type="entry name" value="IG_LIKE"/>
    <property type="match status" value="1"/>
</dbReference>
<sequence length="229" mass="25335">MAEVLSLQLLTLWLVCPADITPAGAVILKEPLLLLQLRARSPASSPRPWLGAQPAAVVTPGVNVTLRCQAPQPAWRFALFRSAELTAVIHRDVPAELAEFFLEEVTPAQGGSYQCCYWRRGWGPDVWSHPSDALELLVTGEEGPAYIWRGACTMRHTKRATWRQREFSIRGDYAPPPAPLHAHFPPSPPPGLAIFGDISAFPDRGRVCYWRYMGLSKKVTNGNLPWSSG</sequence>
<keyword evidence="3" id="KW-0393">Immunoglobulin domain</keyword>
<evidence type="ECO:0000259" key="5">
    <source>
        <dbReference type="PROSITE" id="PS50835"/>
    </source>
</evidence>
<dbReference type="PANTHER" id="PTHR11738">
    <property type="entry name" value="MHC CLASS I NK CELL RECEPTOR"/>
    <property type="match status" value="1"/>
</dbReference>
<dbReference type="Pfam" id="PF13895">
    <property type="entry name" value="Ig_2"/>
    <property type="match status" value="1"/>
</dbReference>
<dbReference type="SUPFAM" id="SSF48726">
    <property type="entry name" value="Immunoglobulin"/>
    <property type="match status" value="1"/>
</dbReference>
<organism evidence="6 7">
    <name type="scientific">Muntiacus reevesi</name>
    <name type="common">Reeves' muntjac</name>
    <name type="synonym">Cervus reevesi</name>
    <dbReference type="NCBI Taxonomy" id="9886"/>
    <lineage>
        <taxon>Eukaryota</taxon>
        <taxon>Metazoa</taxon>
        <taxon>Chordata</taxon>
        <taxon>Craniata</taxon>
        <taxon>Vertebrata</taxon>
        <taxon>Euteleostomi</taxon>
        <taxon>Mammalia</taxon>
        <taxon>Eutheria</taxon>
        <taxon>Laurasiatheria</taxon>
        <taxon>Artiodactyla</taxon>
        <taxon>Ruminantia</taxon>
        <taxon>Pecora</taxon>
        <taxon>Cervidae</taxon>
        <taxon>Muntiacinae</taxon>
        <taxon>Muntiacus</taxon>
    </lineage>
</organism>
<evidence type="ECO:0000256" key="1">
    <source>
        <dbReference type="ARBA" id="ARBA00022729"/>
    </source>
</evidence>
<protein>
    <recommendedName>
        <fullName evidence="5">Ig-like domain-containing protein</fullName>
    </recommendedName>
</protein>
<dbReference type="GO" id="GO:0005886">
    <property type="term" value="C:plasma membrane"/>
    <property type="evidence" value="ECO:0007669"/>
    <property type="project" value="TreeGrafter"/>
</dbReference>
<feature type="domain" description="Ig-like" evidence="5">
    <location>
        <begin position="42"/>
        <end position="115"/>
    </location>
</feature>
<accession>A0A5N3USQ6</accession>
<dbReference type="EMBL" id="VCEB01005393">
    <property type="protein sequence ID" value="KAB0339800.1"/>
    <property type="molecule type" value="Genomic_DNA"/>
</dbReference>
<feature type="signal peptide" evidence="4">
    <location>
        <begin position="1"/>
        <end position="25"/>
    </location>
</feature>
<dbReference type="GO" id="GO:0038064">
    <property type="term" value="F:collagen receptor activity"/>
    <property type="evidence" value="ECO:0007669"/>
    <property type="project" value="TreeGrafter"/>
</dbReference>
<dbReference type="InterPro" id="IPR050412">
    <property type="entry name" value="Ig-like_Receptors_ImmuneReg"/>
</dbReference>
<evidence type="ECO:0000256" key="3">
    <source>
        <dbReference type="ARBA" id="ARBA00023319"/>
    </source>
</evidence>
<dbReference type="InterPro" id="IPR036179">
    <property type="entry name" value="Ig-like_dom_sf"/>
</dbReference>
<dbReference type="Gene3D" id="2.60.40.10">
    <property type="entry name" value="Immunoglobulins"/>
    <property type="match status" value="1"/>
</dbReference>
<dbReference type="InterPro" id="IPR007110">
    <property type="entry name" value="Ig-like_dom"/>
</dbReference>
<proteinExistence type="predicted"/>
<dbReference type="AlphaFoldDB" id="A0A5N3USQ6"/>